<sequence>MPAYNQTNMAVIAANRFGYGFRAGDNLAPEQAQAWLKQGLITPQFGKQLPSTETLLLNIANNRAEKKRLKAAGKELDDDKKRYPRQQNFAFVEDQLNTILSAEHTIQWRLLAFFANHFSVTAQNDLMWVLAPALERDAIAPNLLGSFESLLMAVVKHPAMLIYLNNERSFGPNSKLGRRGKGMNENLAREILELHTLGVDGGYSQTDVIELAKGITGWSVANPNKDKTTGFRFRASGHEPGRRELLGSNYRQAGVKQGEAMLVALARHPATRRHLCTKLARHFIADEPSEALIQQLEAAWQQSGGEIKQVMLALIDSDESWRSERQKFKTPQEFLYSSLRLLQPPNLPAKKFVATLKQLGQQPYSAGSPAGYGDSQADWLGSRALMARIDWATLVAGRYRRNADSLLQTALADSASQRTYQMVNRAESRAQATTLLLMSPEFQWR</sequence>
<gene>
    <name evidence="1" type="ORF">IC617_05445</name>
</gene>
<name>A0A8J6QGE0_9GAMM</name>
<dbReference type="InterPro" id="IPR014917">
    <property type="entry name" value="DUF1800"/>
</dbReference>
<dbReference type="EMBL" id="JACXAF010000005">
    <property type="protein sequence ID" value="MBD1388865.1"/>
    <property type="molecule type" value="Genomic_DNA"/>
</dbReference>
<evidence type="ECO:0000313" key="1">
    <source>
        <dbReference type="EMBL" id="MBD1388865.1"/>
    </source>
</evidence>
<keyword evidence="2" id="KW-1185">Reference proteome</keyword>
<comment type="caution">
    <text evidence="1">The sequence shown here is derived from an EMBL/GenBank/DDBJ whole genome shotgun (WGS) entry which is preliminary data.</text>
</comment>
<dbReference type="AlphaFoldDB" id="A0A8J6QGE0"/>
<protein>
    <submittedName>
        <fullName evidence="1">DUF1800 domain-containing protein</fullName>
    </submittedName>
</protein>
<reference evidence="1" key="1">
    <citation type="submission" date="2020-09" db="EMBL/GenBank/DDBJ databases">
        <title>A novel bacterium of genus Neiella, isolated from South China Sea.</title>
        <authorList>
            <person name="Huang H."/>
            <person name="Mo K."/>
            <person name="Hu Y."/>
        </authorList>
    </citation>
    <scope>NUCLEOTIDE SEQUENCE</scope>
    <source>
        <strain evidence="1">HB171785</strain>
    </source>
</reference>
<organism evidence="1 2">
    <name type="scientific">Neiella litorisoli</name>
    <dbReference type="NCBI Taxonomy" id="2771431"/>
    <lineage>
        <taxon>Bacteria</taxon>
        <taxon>Pseudomonadati</taxon>
        <taxon>Pseudomonadota</taxon>
        <taxon>Gammaproteobacteria</taxon>
        <taxon>Alteromonadales</taxon>
        <taxon>Echinimonadaceae</taxon>
        <taxon>Neiella</taxon>
    </lineage>
</organism>
<accession>A0A8J6QGE0</accession>
<evidence type="ECO:0000313" key="2">
    <source>
        <dbReference type="Proteomes" id="UP000638014"/>
    </source>
</evidence>
<proteinExistence type="predicted"/>
<dbReference type="Pfam" id="PF08811">
    <property type="entry name" value="DUF1800"/>
    <property type="match status" value="1"/>
</dbReference>
<dbReference type="Proteomes" id="UP000638014">
    <property type="component" value="Unassembled WGS sequence"/>
</dbReference>